<dbReference type="OrthoDB" id="6518583at2"/>
<organism evidence="1 2">
    <name type="scientific">Kosakonia oryziphila</name>
    <dbReference type="NCBI Taxonomy" id="1005667"/>
    <lineage>
        <taxon>Bacteria</taxon>
        <taxon>Pseudomonadati</taxon>
        <taxon>Pseudomonadota</taxon>
        <taxon>Gammaproteobacteria</taxon>
        <taxon>Enterobacterales</taxon>
        <taxon>Enterobacteriaceae</taxon>
        <taxon>Kosakonia</taxon>
    </lineage>
</organism>
<name>A0A1C4C3P6_9ENTR</name>
<accession>A0A1C4C3P6</accession>
<dbReference type="EMBL" id="FMBC01000010">
    <property type="protein sequence ID" value="SCC13757.1"/>
    <property type="molecule type" value="Genomic_DNA"/>
</dbReference>
<evidence type="ECO:0000313" key="1">
    <source>
        <dbReference type="EMBL" id="SCC13757.1"/>
    </source>
</evidence>
<protein>
    <submittedName>
        <fullName evidence="1">Uncharacterized protein</fullName>
    </submittedName>
</protein>
<dbReference type="Proteomes" id="UP000198515">
    <property type="component" value="Unassembled WGS sequence"/>
</dbReference>
<reference evidence="2" key="1">
    <citation type="submission" date="2016-08" db="EMBL/GenBank/DDBJ databases">
        <authorList>
            <person name="Varghese N."/>
            <person name="Submissions Spin"/>
        </authorList>
    </citation>
    <scope>NUCLEOTIDE SEQUENCE [LARGE SCALE GENOMIC DNA]</scope>
    <source>
        <strain evidence="2">REICA_142</strain>
    </source>
</reference>
<proteinExistence type="predicted"/>
<dbReference type="AlphaFoldDB" id="A0A1C4C3P6"/>
<dbReference type="RefSeq" id="WP_090134690.1">
    <property type="nucleotide sequence ID" value="NZ_FMBC01000010.1"/>
</dbReference>
<evidence type="ECO:0000313" key="2">
    <source>
        <dbReference type="Proteomes" id="UP000198515"/>
    </source>
</evidence>
<gene>
    <name evidence="1" type="ORF">GA0061070_10102</name>
</gene>
<keyword evidence="2" id="KW-1185">Reference proteome</keyword>
<sequence length="217" mass="25633">MSLRLYLLVGESRASPFCGKRKKQRQIEAFISQEILSNMAMVMTDDYLPAAYPWCFVISSSTVQDKYHYVGACRILCNEQGERTLVGIYSPVSYRWLKNNMQAEFPLTFWMSRILNMIQGNHFSAHNTSLLRQWRTALQRAYSPFWESFALTPAWRFKNRSQALLREGSQEDYCIRNSDGVDVMPWKNWPDCTSQEPGIWLWRESRHRKILDSQRIR</sequence>